<comment type="caution">
    <text evidence="2">Lacks conserved residue(s) required for the propagation of feature annotation.</text>
</comment>
<feature type="compositionally biased region" description="Polar residues" evidence="3">
    <location>
        <begin position="23"/>
        <end position="37"/>
    </location>
</feature>
<proteinExistence type="predicted"/>
<sequence length="383" mass="41948">MHHQAKEERDLPKLEGNEEAPMSASTEALDSPSSETLGAQAEQAQATQTPDPRRGCGFICQPWCLLLALTLLLLSLLGSWAVVHLTLGTHGGSPFRISASYDQRIPQDDTATIEPHFTTNCTMASSPGPNITLEGQYHCHQGPAIPLDKLCDFNTDCPHGDDEGHLCRRFLNGSYCSFEEGECSWQSISSHGLSWRRLQSPAKATRQSCQSSGATFTVEGGQGKGQRSSALRSPLFAPPLRNSPCTVRFWLCSGGLQKGSLSLWITENSTGSRERRQLWHSASEPKSERGWKLIVLPLYGLADWFWLQFNTEDGPGPGSAISLDNISFSMDCFLASNGEFPPVVTSTTRLPFRPPNKTSPPSISHSAIIPTSDYCKYEPDIHI</sequence>
<dbReference type="PROSITE" id="PS50060">
    <property type="entry name" value="MAM_2"/>
    <property type="match status" value="1"/>
</dbReference>
<evidence type="ECO:0000259" key="5">
    <source>
        <dbReference type="PROSITE" id="PS50060"/>
    </source>
</evidence>
<evidence type="ECO:0000256" key="4">
    <source>
        <dbReference type="SAM" id="Phobius"/>
    </source>
</evidence>
<accession>A0A9Y4JXM5</accession>
<keyword evidence="6" id="KW-1185">Reference proteome</keyword>
<dbReference type="InterPro" id="IPR000998">
    <property type="entry name" value="MAM_dom"/>
</dbReference>
<keyword evidence="4" id="KW-0812">Transmembrane</keyword>
<dbReference type="CDD" id="cd06263">
    <property type="entry name" value="MAM"/>
    <property type="match status" value="1"/>
</dbReference>
<feature type="compositionally biased region" description="Low complexity" evidence="3">
    <location>
        <begin position="39"/>
        <end position="49"/>
    </location>
</feature>
<evidence type="ECO:0000256" key="2">
    <source>
        <dbReference type="PROSITE-ProRule" id="PRU00124"/>
    </source>
</evidence>
<feature type="region of interest" description="Disordered" evidence="3">
    <location>
        <begin position="1"/>
        <end position="52"/>
    </location>
</feature>
<dbReference type="Gene3D" id="4.10.400.10">
    <property type="entry name" value="Low-density Lipoprotein Receptor"/>
    <property type="match status" value="1"/>
</dbReference>
<reference evidence="7" key="1">
    <citation type="submission" date="2025-08" db="UniProtKB">
        <authorList>
            <consortium name="RefSeq"/>
        </authorList>
    </citation>
    <scope>IDENTIFICATION</scope>
</reference>
<keyword evidence="4" id="KW-1133">Transmembrane helix</keyword>
<keyword evidence="4" id="KW-0472">Membrane</keyword>
<organism evidence="6 7">
    <name type="scientific">Stegastes partitus</name>
    <name type="common">bicolor damselfish</name>
    <dbReference type="NCBI Taxonomy" id="144197"/>
    <lineage>
        <taxon>Eukaryota</taxon>
        <taxon>Metazoa</taxon>
        <taxon>Chordata</taxon>
        <taxon>Craniata</taxon>
        <taxon>Vertebrata</taxon>
        <taxon>Euteleostomi</taxon>
        <taxon>Actinopterygii</taxon>
        <taxon>Neopterygii</taxon>
        <taxon>Teleostei</taxon>
        <taxon>Neoteleostei</taxon>
        <taxon>Acanthomorphata</taxon>
        <taxon>Ovalentaria</taxon>
        <taxon>Pomacentridae</taxon>
        <taxon>Stegastes</taxon>
    </lineage>
</organism>
<dbReference type="Gene3D" id="2.60.120.200">
    <property type="match status" value="1"/>
</dbReference>
<protein>
    <submittedName>
        <fullName evidence="7">ALK tyrosine kinase receptor-like</fullName>
    </submittedName>
</protein>
<dbReference type="InterPro" id="IPR013320">
    <property type="entry name" value="ConA-like_dom_sf"/>
</dbReference>
<dbReference type="RefSeq" id="XP_008278806.1">
    <property type="nucleotide sequence ID" value="XM_008280584.1"/>
</dbReference>
<evidence type="ECO:0000256" key="1">
    <source>
        <dbReference type="ARBA" id="ARBA00023157"/>
    </source>
</evidence>
<dbReference type="PROSITE" id="PS50068">
    <property type="entry name" value="LDLRA_2"/>
    <property type="match status" value="1"/>
</dbReference>
<evidence type="ECO:0000313" key="7">
    <source>
        <dbReference type="RefSeq" id="XP_008278806.1"/>
    </source>
</evidence>
<evidence type="ECO:0000256" key="3">
    <source>
        <dbReference type="SAM" id="MobiDB-lite"/>
    </source>
</evidence>
<keyword evidence="1 2" id="KW-1015">Disulfide bond</keyword>
<dbReference type="GO" id="GO:0016020">
    <property type="term" value="C:membrane"/>
    <property type="evidence" value="ECO:0007669"/>
    <property type="project" value="InterPro"/>
</dbReference>
<evidence type="ECO:0000313" key="6">
    <source>
        <dbReference type="Proteomes" id="UP000694891"/>
    </source>
</evidence>
<dbReference type="Proteomes" id="UP000694891">
    <property type="component" value="Unplaced"/>
</dbReference>
<dbReference type="GeneID" id="103356444"/>
<feature type="disulfide bond" evidence="2">
    <location>
        <begin position="139"/>
        <end position="157"/>
    </location>
</feature>
<dbReference type="Pfam" id="PF00629">
    <property type="entry name" value="MAM"/>
    <property type="match status" value="1"/>
</dbReference>
<name>A0A9Y4JXM5_9TELE</name>
<dbReference type="AlphaFoldDB" id="A0A9Y4JXM5"/>
<dbReference type="SUPFAM" id="SSF49899">
    <property type="entry name" value="Concanavalin A-like lectins/glucanases"/>
    <property type="match status" value="1"/>
</dbReference>
<dbReference type="InterPro" id="IPR002172">
    <property type="entry name" value="LDrepeatLR_classA_rpt"/>
</dbReference>
<feature type="domain" description="MAM" evidence="5">
    <location>
        <begin position="174"/>
        <end position="334"/>
    </location>
</feature>
<dbReference type="CDD" id="cd00112">
    <property type="entry name" value="LDLa"/>
    <property type="match status" value="1"/>
</dbReference>
<dbReference type="InterPro" id="IPR036055">
    <property type="entry name" value="LDL_receptor-like_sf"/>
</dbReference>
<feature type="transmembrane region" description="Helical" evidence="4">
    <location>
        <begin position="63"/>
        <end position="83"/>
    </location>
</feature>
<dbReference type="SMART" id="SM00137">
    <property type="entry name" value="MAM"/>
    <property type="match status" value="1"/>
</dbReference>
<dbReference type="SUPFAM" id="SSF57424">
    <property type="entry name" value="LDL receptor-like module"/>
    <property type="match status" value="1"/>
</dbReference>
<gene>
    <name evidence="7" type="primary">LOC103356444</name>
</gene>
<feature type="compositionally biased region" description="Basic and acidic residues" evidence="3">
    <location>
        <begin position="1"/>
        <end position="16"/>
    </location>
</feature>